<keyword evidence="4" id="KW-1185">Reference proteome</keyword>
<reference evidence="3" key="2">
    <citation type="submission" date="2023-01" db="EMBL/GenBank/DDBJ databases">
        <title>Draft genome sequence of Maritalea porphyrae strain NBRC 107169.</title>
        <authorList>
            <person name="Sun Q."/>
            <person name="Mori K."/>
        </authorList>
    </citation>
    <scope>NUCLEOTIDE SEQUENCE</scope>
    <source>
        <strain evidence="3">NBRC 107169</strain>
    </source>
</reference>
<dbReference type="InterPro" id="IPR036396">
    <property type="entry name" value="Cyt_P450_sf"/>
</dbReference>
<dbReference type="Gene3D" id="1.10.630.10">
    <property type="entry name" value="Cytochrome P450"/>
    <property type="match status" value="1"/>
</dbReference>
<evidence type="ECO:0000313" key="4">
    <source>
        <dbReference type="Proteomes" id="UP001161405"/>
    </source>
</evidence>
<dbReference type="SUPFAM" id="SSF48264">
    <property type="entry name" value="Cytochrome P450"/>
    <property type="match status" value="1"/>
</dbReference>
<sequence length="405" mass="45367">MTTIEREMIEGFDLTNPPDGFAEDPFPFYHALLEYAPVCAQPDGSFVLTRYADLDRIYRDTTLFISDKKRAFLPKFGGDAPLYEHHTTSLVFNEPPLHTRVRKIMVGALNARAIANMEPGLIDTIDMLLDQMDGREQVDLIEDFASKIPIQIIGNMFNMPMADREPLRDWSLAILGALEPTLTAEQLAKGNQSVIDFKAYLKDLADDRRRHPGDPETDVLTRLIESEEGELSETELLQNCIFILNAGHETTTNLIGNALAALHDFPGQKYALKSNPEIIKTGVDEFLRFLSPNQLGNRETTADIEIDGHKIPAGSNLHLVIGAANRDPAQFDDPDELKLMRKPNRHLAFAGGPHLCVGFQLARMEGRIAVNRFLKKYPNYQLTGNAELGGRLRFRGYAKLPAKLN</sequence>
<dbReference type="PANTHER" id="PTHR46696">
    <property type="entry name" value="P450, PUTATIVE (EUROFUNG)-RELATED"/>
    <property type="match status" value="1"/>
</dbReference>
<dbReference type="Proteomes" id="UP001161405">
    <property type="component" value="Unassembled WGS sequence"/>
</dbReference>
<dbReference type="Pfam" id="PF00067">
    <property type="entry name" value="p450"/>
    <property type="match status" value="1"/>
</dbReference>
<dbReference type="CDD" id="cd20625">
    <property type="entry name" value="CYP164-like"/>
    <property type="match status" value="1"/>
</dbReference>
<comment type="cofactor">
    <cofactor evidence="1">
        <name>heme</name>
        <dbReference type="ChEBI" id="CHEBI:30413"/>
    </cofactor>
</comment>
<gene>
    <name evidence="3" type="ORF">GCM10007879_16350</name>
</gene>
<accession>A0ABQ5UQL5</accession>
<proteinExistence type="inferred from homology"/>
<dbReference type="InterPro" id="IPR002397">
    <property type="entry name" value="Cyt_P450_B"/>
</dbReference>
<comment type="caution">
    <text evidence="3">The sequence shown here is derived from an EMBL/GenBank/DDBJ whole genome shotgun (WGS) entry which is preliminary data.</text>
</comment>
<comment type="similarity">
    <text evidence="2">Belongs to the cytochrome P450 family.</text>
</comment>
<evidence type="ECO:0000313" key="3">
    <source>
        <dbReference type="EMBL" id="GLQ17386.1"/>
    </source>
</evidence>
<dbReference type="RefSeq" id="WP_379863508.1">
    <property type="nucleotide sequence ID" value="NZ_BSNI01000002.1"/>
</dbReference>
<dbReference type="PANTHER" id="PTHR46696:SF1">
    <property type="entry name" value="CYTOCHROME P450 YJIB-RELATED"/>
    <property type="match status" value="1"/>
</dbReference>
<dbReference type="InterPro" id="IPR001128">
    <property type="entry name" value="Cyt_P450"/>
</dbReference>
<reference evidence="3" key="1">
    <citation type="journal article" date="2014" name="Int. J. Syst. Evol. Microbiol.">
        <title>Complete genome of a new Firmicutes species belonging to the dominant human colonic microbiota ('Ruminococcus bicirculans') reveals two chromosomes and a selective capacity to utilize plant glucans.</title>
        <authorList>
            <consortium name="NISC Comparative Sequencing Program"/>
            <person name="Wegmann U."/>
            <person name="Louis P."/>
            <person name="Goesmann A."/>
            <person name="Henrissat B."/>
            <person name="Duncan S.H."/>
            <person name="Flint H.J."/>
        </authorList>
    </citation>
    <scope>NUCLEOTIDE SEQUENCE</scope>
    <source>
        <strain evidence="3">NBRC 107169</strain>
    </source>
</reference>
<dbReference type="PRINTS" id="PR00359">
    <property type="entry name" value="BP450"/>
</dbReference>
<name>A0ABQ5UQL5_9HYPH</name>
<evidence type="ECO:0000256" key="1">
    <source>
        <dbReference type="ARBA" id="ARBA00001971"/>
    </source>
</evidence>
<protein>
    <submittedName>
        <fullName evidence="3">Cytochrome P450</fullName>
    </submittedName>
</protein>
<organism evidence="3 4">
    <name type="scientific">Maritalea porphyrae</name>
    <dbReference type="NCBI Taxonomy" id="880732"/>
    <lineage>
        <taxon>Bacteria</taxon>
        <taxon>Pseudomonadati</taxon>
        <taxon>Pseudomonadota</taxon>
        <taxon>Alphaproteobacteria</taxon>
        <taxon>Hyphomicrobiales</taxon>
        <taxon>Devosiaceae</taxon>
        <taxon>Maritalea</taxon>
    </lineage>
</organism>
<dbReference type="EMBL" id="BSNI01000002">
    <property type="protein sequence ID" value="GLQ17386.1"/>
    <property type="molecule type" value="Genomic_DNA"/>
</dbReference>
<evidence type="ECO:0000256" key="2">
    <source>
        <dbReference type="ARBA" id="ARBA00010617"/>
    </source>
</evidence>